<keyword evidence="2" id="KW-0472">Membrane</keyword>
<feature type="region of interest" description="Disordered" evidence="1">
    <location>
        <begin position="101"/>
        <end position="124"/>
    </location>
</feature>
<organism evidence="3 4">
    <name type="scientific">Lineolata rhizophorae</name>
    <dbReference type="NCBI Taxonomy" id="578093"/>
    <lineage>
        <taxon>Eukaryota</taxon>
        <taxon>Fungi</taxon>
        <taxon>Dikarya</taxon>
        <taxon>Ascomycota</taxon>
        <taxon>Pezizomycotina</taxon>
        <taxon>Dothideomycetes</taxon>
        <taxon>Dothideomycetes incertae sedis</taxon>
        <taxon>Lineolatales</taxon>
        <taxon>Lineolataceae</taxon>
        <taxon>Lineolata</taxon>
    </lineage>
</organism>
<feature type="region of interest" description="Disordered" evidence="1">
    <location>
        <begin position="1"/>
        <end position="64"/>
    </location>
</feature>
<protein>
    <submittedName>
        <fullName evidence="3">Uncharacterized protein</fullName>
    </submittedName>
</protein>
<evidence type="ECO:0000256" key="1">
    <source>
        <dbReference type="SAM" id="MobiDB-lite"/>
    </source>
</evidence>
<dbReference type="AlphaFoldDB" id="A0A6A6P0X1"/>
<evidence type="ECO:0000256" key="2">
    <source>
        <dbReference type="SAM" id="Phobius"/>
    </source>
</evidence>
<reference evidence="3" key="1">
    <citation type="journal article" date="2020" name="Stud. Mycol.">
        <title>101 Dothideomycetes genomes: a test case for predicting lifestyles and emergence of pathogens.</title>
        <authorList>
            <person name="Haridas S."/>
            <person name="Albert R."/>
            <person name="Binder M."/>
            <person name="Bloem J."/>
            <person name="Labutti K."/>
            <person name="Salamov A."/>
            <person name="Andreopoulos B."/>
            <person name="Baker S."/>
            <person name="Barry K."/>
            <person name="Bills G."/>
            <person name="Bluhm B."/>
            <person name="Cannon C."/>
            <person name="Castanera R."/>
            <person name="Culley D."/>
            <person name="Daum C."/>
            <person name="Ezra D."/>
            <person name="Gonzalez J."/>
            <person name="Henrissat B."/>
            <person name="Kuo A."/>
            <person name="Liang C."/>
            <person name="Lipzen A."/>
            <person name="Lutzoni F."/>
            <person name="Magnuson J."/>
            <person name="Mondo S."/>
            <person name="Nolan M."/>
            <person name="Ohm R."/>
            <person name="Pangilinan J."/>
            <person name="Park H.-J."/>
            <person name="Ramirez L."/>
            <person name="Alfaro M."/>
            <person name="Sun H."/>
            <person name="Tritt A."/>
            <person name="Yoshinaga Y."/>
            <person name="Zwiers L.-H."/>
            <person name="Turgeon B."/>
            <person name="Goodwin S."/>
            <person name="Spatafora J."/>
            <person name="Crous P."/>
            <person name="Grigoriev I."/>
        </authorList>
    </citation>
    <scope>NUCLEOTIDE SEQUENCE</scope>
    <source>
        <strain evidence="3">ATCC 16933</strain>
    </source>
</reference>
<keyword evidence="4" id="KW-1185">Reference proteome</keyword>
<evidence type="ECO:0000313" key="4">
    <source>
        <dbReference type="Proteomes" id="UP000799766"/>
    </source>
</evidence>
<feature type="compositionally biased region" description="Polar residues" evidence="1">
    <location>
        <begin position="42"/>
        <end position="57"/>
    </location>
</feature>
<gene>
    <name evidence="3" type="ORF">BDY21DRAFT_26935</name>
</gene>
<keyword evidence="2" id="KW-1133">Transmembrane helix</keyword>
<evidence type="ECO:0000313" key="3">
    <source>
        <dbReference type="EMBL" id="KAF2457468.1"/>
    </source>
</evidence>
<feature type="transmembrane region" description="Helical" evidence="2">
    <location>
        <begin position="260"/>
        <end position="282"/>
    </location>
</feature>
<accession>A0A6A6P0X1</accession>
<keyword evidence="2" id="KW-0812">Transmembrane</keyword>
<proteinExistence type="predicted"/>
<sequence length="358" mass="39133">MSSKSSTPGPALAHPHSAPTQQRRHPPTIDPFTAIPTLAATAPSTRSPDQHVRQSASLPGMDRDTPTIPFWAVPHRTQTSELFFFFWRPSSAFTNSLRPAVTRQGPCRNTDSARSSRPRASRRLGRGWRLQLSAPTVRPASAFSPHRLTPTRAPPLPSPPFPPRILFFALPFRLHDKSTPAIRRCLLPFSPPSPCRLNEAREKKRAGFGRYSRPVLFARFRGPKARHTCIRLSGGASCKLQTAANCKLQCSGPRSSPGCLLLFASPLDPLFLFLGFVFFFFLPQRRCGQPPCSTLARGGASMVLGLLNWRHLAFATDGCLRQLPAWCGGGPSQIVRGSAVIGPPPPSSWGILSRVGSL</sequence>
<name>A0A6A6P0X1_9PEZI</name>
<dbReference type="Proteomes" id="UP000799766">
    <property type="component" value="Unassembled WGS sequence"/>
</dbReference>
<dbReference type="EMBL" id="MU001680">
    <property type="protein sequence ID" value="KAF2457468.1"/>
    <property type="molecule type" value="Genomic_DNA"/>
</dbReference>